<evidence type="ECO:0000259" key="3">
    <source>
        <dbReference type="Pfam" id="PF04548"/>
    </source>
</evidence>
<proteinExistence type="predicted"/>
<feature type="domain" description="AIG1-type G" evidence="3">
    <location>
        <begin position="1"/>
        <end position="167"/>
    </location>
</feature>
<dbReference type="OrthoDB" id="8954335at2759"/>
<dbReference type="InterPro" id="IPR027417">
    <property type="entry name" value="P-loop_NTPase"/>
</dbReference>
<dbReference type="GO" id="GO:0016787">
    <property type="term" value="F:hydrolase activity"/>
    <property type="evidence" value="ECO:0007669"/>
    <property type="project" value="UniProtKB-KW"/>
</dbReference>
<organism evidence="4 5">
    <name type="scientific">Ephemerocybe angulata</name>
    <dbReference type="NCBI Taxonomy" id="980116"/>
    <lineage>
        <taxon>Eukaryota</taxon>
        <taxon>Fungi</taxon>
        <taxon>Dikarya</taxon>
        <taxon>Basidiomycota</taxon>
        <taxon>Agaricomycotina</taxon>
        <taxon>Agaricomycetes</taxon>
        <taxon>Agaricomycetidae</taxon>
        <taxon>Agaricales</taxon>
        <taxon>Agaricineae</taxon>
        <taxon>Psathyrellaceae</taxon>
        <taxon>Ephemerocybe</taxon>
    </lineage>
</organism>
<accession>A0A8H6HXM2</accession>
<sequence>MGATGSGKSTFINTACGTQELEVHSGLSSCTDEVQLSHPFVLDGCQVRLIDTPGFDDTTKSDTDILKMIAMFLSSAYDSGKTLAGVIYVHRISDHRMGGISRRNLRMFRRLCGDDPLKNVVIVTNKWNEVNEELGKRREHELRTQDTFFKPVLDYGAVMVRHNNSKESAHRILGYLIDKERTTLPEMSIEEKGIDETAAGEEINKVLIAQAKAHRKQMEELLQEHRGMSFGCNVIEYI</sequence>
<protein>
    <submittedName>
        <fullName evidence="4">P-loop containing nucleoside triphosphate hydrolase protein</fullName>
    </submittedName>
</protein>
<gene>
    <name evidence="4" type="ORF">DFP72DRAFT_401863</name>
</gene>
<keyword evidence="4" id="KW-0378">Hydrolase</keyword>
<dbReference type="SUPFAM" id="SSF52540">
    <property type="entry name" value="P-loop containing nucleoside triphosphate hydrolases"/>
    <property type="match status" value="1"/>
</dbReference>
<name>A0A8H6HXM2_9AGAR</name>
<comment type="caution">
    <text evidence="4">The sequence shown here is derived from an EMBL/GenBank/DDBJ whole genome shotgun (WGS) entry which is preliminary data.</text>
</comment>
<dbReference type="PANTHER" id="PTHR10903">
    <property type="entry name" value="GTPASE, IMAP FAMILY MEMBER-RELATED"/>
    <property type="match status" value="1"/>
</dbReference>
<dbReference type="PANTHER" id="PTHR10903:SF184">
    <property type="entry name" value="GTP-BINDING PROTEIN A"/>
    <property type="match status" value="1"/>
</dbReference>
<evidence type="ECO:0000313" key="5">
    <source>
        <dbReference type="Proteomes" id="UP000521943"/>
    </source>
</evidence>
<dbReference type="Gene3D" id="3.40.50.300">
    <property type="entry name" value="P-loop containing nucleotide triphosphate hydrolases"/>
    <property type="match status" value="1"/>
</dbReference>
<keyword evidence="5" id="KW-1185">Reference proteome</keyword>
<evidence type="ECO:0000256" key="1">
    <source>
        <dbReference type="ARBA" id="ARBA00022741"/>
    </source>
</evidence>
<reference evidence="4 5" key="1">
    <citation type="submission" date="2020-07" db="EMBL/GenBank/DDBJ databases">
        <title>Comparative genomics of pyrophilous fungi reveals a link between fire events and developmental genes.</title>
        <authorList>
            <consortium name="DOE Joint Genome Institute"/>
            <person name="Steindorff A.S."/>
            <person name="Carver A."/>
            <person name="Calhoun S."/>
            <person name="Stillman K."/>
            <person name="Liu H."/>
            <person name="Lipzen A."/>
            <person name="Pangilinan J."/>
            <person name="Labutti K."/>
            <person name="Bruns T.D."/>
            <person name="Grigoriev I.V."/>
        </authorList>
    </citation>
    <scope>NUCLEOTIDE SEQUENCE [LARGE SCALE GENOMIC DNA]</scope>
    <source>
        <strain evidence="4 5">CBS 144469</strain>
    </source>
</reference>
<dbReference type="Proteomes" id="UP000521943">
    <property type="component" value="Unassembled WGS sequence"/>
</dbReference>
<dbReference type="InterPro" id="IPR006703">
    <property type="entry name" value="G_AIG1"/>
</dbReference>
<dbReference type="GO" id="GO:0005525">
    <property type="term" value="F:GTP binding"/>
    <property type="evidence" value="ECO:0007669"/>
    <property type="project" value="UniProtKB-KW"/>
</dbReference>
<keyword evidence="2" id="KW-0342">GTP-binding</keyword>
<dbReference type="CDD" id="cd00882">
    <property type="entry name" value="Ras_like_GTPase"/>
    <property type="match status" value="1"/>
</dbReference>
<keyword evidence="1" id="KW-0547">Nucleotide-binding</keyword>
<dbReference type="Pfam" id="PF04548">
    <property type="entry name" value="AIG1"/>
    <property type="match status" value="1"/>
</dbReference>
<dbReference type="AlphaFoldDB" id="A0A8H6HXM2"/>
<evidence type="ECO:0000256" key="2">
    <source>
        <dbReference type="ARBA" id="ARBA00023134"/>
    </source>
</evidence>
<dbReference type="InterPro" id="IPR045058">
    <property type="entry name" value="GIMA/IAN/Toc"/>
</dbReference>
<dbReference type="EMBL" id="JACGCI010000038">
    <property type="protein sequence ID" value="KAF6753698.1"/>
    <property type="molecule type" value="Genomic_DNA"/>
</dbReference>
<evidence type="ECO:0000313" key="4">
    <source>
        <dbReference type="EMBL" id="KAF6753698.1"/>
    </source>
</evidence>